<accession>A0A561XIN7</accession>
<dbReference type="GO" id="GO:0008233">
    <property type="term" value="F:peptidase activity"/>
    <property type="evidence" value="ECO:0007669"/>
    <property type="project" value="InterPro"/>
</dbReference>
<feature type="compositionally biased region" description="Low complexity" evidence="1">
    <location>
        <begin position="531"/>
        <end position="559"/>
    </location>
</feature>
<comment type="caution">
    <text evidence="3">The sequence shown here is derived from an EMBL/GenBank/DDBJ whole genome shotgun (WGS) entry which is preliminary data.</text>
</comment>
<gene>
    <name evidence="3" type="ORF">ATF69_3546</name>
</gene>
<dbReference type="Gene3D" id="3.40.50.1460">
    <property type="match status" value="1"/>
</dbReference>
<dbReference type="GeneID" id="51112590"/>
<feature type="region of interest" description="Disordered" evidence="1">
    <location>
        <begin position="523"/>
        <end position="566"/>
    </location>
</feature>
<evidence type="ECO:0000256" key="1">
    <source>
        <dbReference type="SAM" id="MobiDB-lite"/>
    </source>
</evidence>
<proteinExistence type="predicted"/>
<keyword evidence="2" id="KW-1133">Transmembrane helix</keyword>
<dbReference type="AlphaFoldDB" id="A0A561XIN7"/>
<evidence type="ECO:0000313" key="3">
    <source>
        <dbReference type="EMBL" id="TWG35976.1"/>
    </source>
</evidence>
<dbReference type="Proteomes" id="UP000321485">
    <property type="component" value="Unassembled WGS sequence"/>
</dbReference>
<feature type="transmembrane region" description="Helical" evidence="2">
    <location>
        <begin position="114"/>
        <end position="133"/>
    </location>
</feature>
<protein>
    <submittedName>
        <fullName evidence="3">Peptidase C13-like protein</fullName>
    </submittedName>
</protein>
<dbReference type="Pfam" id="PF01650">
    <property type="entry name" value="Peptidase_C13"/>
    <property type="match status" value="1"/>
</dbReference>
<organism evidence="3 4">
    <name type="scientific">Acidovorax delafieldii</name>
    <name type="common">Pseudomonas delafieldii</name>
    <dbReference type="NCBI Taxonomy" id="47920"/>
    <lineage>
        <taxon>Bacteria</taxon>
        <taxon>Pseudomonadati</taxon>
        <taxon>Pseudomonadota</taxon>
        <taxon>Betaproteobacteria</taxon>
        <taxon>Burkholderiales</taxon>
        <taxon>Comamonadaceae</taxon>
        <taxon>Acidovorax</taxon>
    </lineage>
</organism>
<reference evidence="3 4" key="1">
    <citation type="journal article" date="2015" name="Stand. Genomic Sci.">
        <title>Genomic Encyclopedia of Bacterial and Archaeal Type Strains, Phase III: the genomes of soil and plant-associated and newly described type strains.</title>
        <authorList>
            <person name="Whitman W.B."/>
            <person name="Woyke T."/>
            <person name="Klenk H.P."/>
            <person name="Zhou Y."/>
            <person name="Lilburn T.G."/>
            <person name="Beck B.J."/>
            <person name="De Vos P."/>
            <person name="Vandamme P."/>
            <person name="Eisen J.A."/>
            <person name="Garrity G."/>
            <person name="Hugenholtz P."/>
            <person name="Kyrpides N.C."/>
        </authorList>
    </citation>
    <scope>NUCLEOTIDE SEQUENCE [LARGE SCALE GENOMIC DNA]</scope>
    <source>
        <strain evidence="3 4">DSM 64</strain>
    </source>
</reference>
<dbReference type="RefSeq" id="WP_146871779.1">
    <property type="nucleotide sequence ID" value="NZ_VJWE01000015.1"/>
</dbReference>
<keyword evidence="2" id="KW-0812">Transmembrane</keyword>
<feature type="transmembrane region" description="Helical" evidence="2">
    <location>
        <begin position="154"/>
        <end position="181"/>
    </location>
</feature>
<feature type="transmembrane region" description="Helical" evidence="2">
    <location>
        <begin position="82"/>
        <end position="102"/>
    </location>
</feature>
<feature type="transmembrane region" description="Helical" evidence="2">
    <location>
        <begin position="193"/>
        <end position="213"/>
    </location>
</feature>
<dbReference type="InterPro" id="IPR001096">
    <property type="entry name" value="Peptidase_C13"/>
</dbReference>
<sequence length="566" mass="60920">MKDLNASSSTWADTLPSQWGPELAHTEIEVPLSRSPQDLPTSSAIRAISATERLSLWGWMREGLRAALFLAPRTGAAAPTPWQLLVLSLISGALLVGAARLQVAGPAQFSVRGWLTPMWSSLVLLWLAWWAMAPAQRAPTPAPELGVPGPSGGLAAWYVLSAWAPLAPLLVLYVLMALAVHQPALWNGTVASILFWVAYGVLTVWVLATLVVVSARFIRSRVRTAVFGVAMAVVVGVGMWQFQDQPWEEDALAVADASAASADGAQPPEPAQLALSQGLFENQQLLWQQQVDALLPQRPGVVDVYGLVFAPYADENVFRRESTMVNTLLQERFDAQGRVLHLLNHAETAETHPWATPENLQRAIAALAARMDREHDVLVIYMTSHGARNHELAAAHWPLQVPPVTPEMLRAALDESGIRNRVIAVSACFSGGWIEPLATDSTLIMTAADATHTSYGCGRLSELTFFGRAVFHEQLRQSHSFTEAFAKAVPLIQQREVEAGKADGFSNPQIRVGQQIAPVLQALEQRLQTEAPNASSAAPAPAADAPSPVPATAAATDPATAPPPRP</sequence>
<dbReference type="EMBL" id="VJWE01000015">
    <property type="protein sequence ID" value="TWG35976.1"/>
    <property type="molecule type" value="Genomic_DNA"/>
</dbReference>
<name>A0A561XIN7_ACIDE</name>
<dbReference type="GO" id="GO:0006508">
    <property type="term" value="P:proteolysis"/>
    <property type="evidence" value="ECO:0007669"/>
    <property type="project" value="InterPro"/>
</dbReference>
<keyword evidence="2" id="KW-0472">Membrane</keyword>
<evidence type="ECO:0000313" key="4">
    <source>
        <dbReference type="Proteomes" id="UP000321485"/>
    </source>
</evidence>
<evidence type="ECO:0000256" key="2">
    <source>
        <dbReference type="SAM" id="Phobius"/>
    </source>
</evidence>
<feature type="transmembrane region" description="Helical" evidence="2">
    <location>
        <begin position="225"/>
        <end position="242"/>
    </location>
</feature>